<feature type="transmembrane region" description="Helical" evidence="1">
    <location>
        <begin position="6"/>
        <end position="28"/>
    </location>
</feature>
<keyword evidence="1" id="KW-0812">Transmembrane</keyword>
<evidence type="ECO:0000256" key="1">
    <source>
        <dbReference type="SAM" id="Phobius"/>
    </source>
</evidence>
<accession>A0AAV5IS97</accession>
<dbReference type="AlphaFoldDB" id="A0AAV5IS97"/>
<gene>
    <name evidence="2" type="ORF">SLEP1_g14529</name>
</gene>
<name>A0AAV5IS97_9ROSI</name>
<protein>
    <submittedName>
        <fullName evidence="2">Uncharacterized protein</fullName>
    </submittedName>
</protein>
<dbReference type="Proteomes" id="UP001054252">
    <property type="component" value="Unassembled WGS sequence"/>
</dbReference>
<evidence type="ECO:0000313" key="3">
    <source>
        <dbReference type="Proteomes" id="UP001054252"/>
    </source>
</evidence>
<organism evidence="2 3">
    <name type="scientific">Rubroshorea leprosula</name>
    <dbReference type="NCBI Taxonomy" id="152421"/>
    <lineage>
        <taxon>Eukaryota</taxon>
        <taxon>Viridiplantae</taxon>
        <taxon>Streptophyta</taxon>
        <taxon>Embryophyta</taxon>
        <taxon>Tracheophyta</taxon>
        <taxon>Spermatophyta</taxon>
        <taxon>Magnoliopsida</taxon>
        <taxon>eudicotyledons</taxon>
        <taxon>Gunneridae</taxon>
        <taxon>Pentapetalae</taxon>
        <taxon>rosids</taxon>
        <taxon>malvids</taxon>
        <taxon>Malvales</taxon>
        <taxon>Dipterocarpaceae</taxon>
        <taxon>Rubroshorea</taxon>
    </lineage>
</organism>
<reference evidence="2 3" key="1">
    <citation type="journal article" date="2021" name="Commun. Biol.">
        <title>The genome of Shorea leprosula (Dipterocarpaceae) highlights the ecological relevance of drought in aseasonal tropical rainforests.</title>
        <authorList>
            <person name="Ng K.K.S."/>
            <person name="Kobayashi M.J."/>
            <person name="Fawcett J.A."/>
            <person name="Hatakeyama M."/>
            <person name="Paape T."/>
            <person name="Ng C.H."/>
            <person name="Ang C.C."/>
            <person name="Tnah L.H."/>
            <person name="Lee C.T."/>
            <person name="Nishiyama T."/>
            <person name="Sese J."/>
            <person name="O'Brien M.J."/>
            <person name="Copetti D."/>
            <person name="Mohd Noor M.I."/>
            <person name="Ong R.C."/>
            <person name="Putra M."/>
            <person name="Sireger I.Z."/>
            <person name="Indrioko S."/>
            <person name="Kosugi Y."/>
            <person name="Izuno A."/>
            <person name="Isagi Y."/>
            <person name="Lee S.L."/>
            <person name="Shimizu K.K."/>
        </authorList>
    </citation>
    <scope>NUCLEOTIDE SEQUENCE [LARGE SCALE GENOMIC DNA]</scope>
    <source>
        <strain evidence="2">214</strain>
    </source>
</reference>
<evidence type="ECO:0000313" key="2">
    <source>
        <dbReference type="EMBL" id="GKV02043.1"/>
    </source>
</evidence>
<dbReference type="EMBL" id="BPVZ01000018">
    <property type="protein sequence ID" value="GKV02043.1"/>
    <property type="molecule type" value="Genomic_DNA"/>
</dbReference>
<comment type="caution">
    <text evidence="2">The sequence shown here is derived from an EMBL/GenBank/DDBJ whole genome shotgun (WGS) entry which is preliminary data.</text>
</comment>
<sequence>MAFLLILGSGINGFSYPFFPNSVVLIVYRNLRFLHEIR</sequence>
<proteinExistence type="predicted"/>
<keyword evidence="1" id="KW-1133">Transmembrane helix</keyword>
<keyword evidence="1" id="KW-0472">Membrane</keyword>
<keyword evidence="3" id="KW-1185">Reference proteome</keyword>